<gene>
    <name evidence="2" type="ORF">GR316_06925</name>
</gene>
<dbReference type="Proteomes" id="UP000679284">
    <property type="component" value="Chromosome"/>
</dbReference>
<name>A0A8J8MT68_9RHOB</name>
<keyword evidence="3" id="KW-1185">Reference proteome</keyword>
<reference evidence="2" key="1">
    <citation type="submission" date="2020-01" db="EMBL/GenBank/DDBJ databases">
        <authorList>
            <person name="Yang Y."/>
            <person name="Kwon Y.M."/>
        </authorList>
    </citation>
    <scope>NUCLEOTIDE SEQUENCE</scope>
    <source>
        <strain evidence="2">PG104</strain>
    </source>
</reference>
<dbReference type="AlphaFoldDB" id="A0A8J8MT68"/>
<proteinExistence type="predicted"/>
<accession>A0A8J8MT68</accession>
<dbReference type="KEGG" id="fap:GR316_06925"/>
<organism evidence="2 3">
    <name type="scientific">Falsirhodobacter algicola</name>
    <dbReference type="NCBI Taxonomy" id="2692330"/>
    <lineage>
        <taxon>Bacteria</taxon>
        <taxon>Pseudomonadati</taxon>
        <taxon>Pseudomonadota</taxon>
        <taxon>Alphaproteobacteria</taxon>
        <taxon>Rhodobacterales</taxon>
        <taxon>Paracoccaceae</taxon>
        <taxon>Falsirhodobacter</taxon>
    </lineage>
</organism>
<keyword evidence="1" id="KW-0732">Signal</keyword>
<feature type="signal peptide" evidence="1">
    <location>
        <begin position="1"/>
        <end position="21"/>
    </location>
</feature>
<evidence type="ECO:0000313" key="3">
    <source>
        <dbReference type="Proteomes" id="UP000679284"/>
    </source>
</evidence>
<feature type="chain" id="PRO_5035166269" evidence="1">
    <location>
        <begin position="22"/>
        <end position="164"/>
    </location>
</feature>
<dbReference type="RefSeq" id="WP_211783243.1">
    <property type="nucleotide sequence ID" value="NZ_CP047289.1"/>
</dbReference>
<protein>
    <submittedName>
        <fullName evidence="2">Uncharacterized protein</fullName>
    </submittedName>
</protein>
<dbReference type="EMBL" id="CP047289">
    <property type="protein sequence ID" value="QUS36022.1"/>
    <property type="molecule type" value="Genomic_DNA"/>
</dbReference>
<sequence>MLRTILSSAALAALVALPIQAQERFDEINVGVDLNQVTSPEAAARYANISDDLVKAIGDALSVTPAGTADGGAKIVVDLDEVALAAPFVGTPGASTSAMAGTVAVEDQGDIGSQRKFDLTVTMDQIMPYMPENTDMTVIEPSSDAVYQALLQTFAAAVVSNLEG</sequence>
<evidence type="ECO:0000313" key="2">
    <source>
        <dbReference type="EMBL" id="QUS36022.1"/>
    </source>
</evidence>
<evidence type="ECO:0000256" key="1">
    <source>
        <dbReference type="SAM" id="SignalP"/>
    </source>
</evidence>